<dbReference type="InterPro" id="IPR001509">
    <property type="entry name" value="Epimerase_deHydtase"/>
</dbReference>
<dbReference type="InterPro" id="IPR050177">
    <property type="entry name" value="Lipid_A_modif_metabolic_enz"/>
</dbReference>
<dbReference type="Gene3D" id="3.40.50.720">
    <property type="entry name" value="NAD(P)-binding Rossmann-like Domain"/>
    <property type="match status" value="1"/>
</dbReference>
<evidence type="ECO:0000313" key="3">
    <source>
        <dbReference type="Proteomes" id="UP000655420"/>
    </source>
</evidence>
<gene>
    <name evidence="2" type="ORF">H0I76_08430</name>
</gene>
<dbReference type="SUPFAM" id="SSF51735">
    <property type="entry name" value="NAD(P)-binding Rossmann-fold domains"/>
    <property type="match status" value="1"/>
</dbReference>
<dbReference type="PANTHER" id="PTHR43245:SF13">
    <property type="entry name" value="UDP-D-APIOSE_UDP-D-XYLOSE SYNTHASE 2"/>
    <property type="match status" value="1"/>
</dbReference>
<name>A0A8J7M7Q7_9RHOB</name>
<comment type="caution">
    <text evidence="2">The sequence shown here is derived from an EMBL/GenBank/DDBJ whole genome shotgun (WGS) entry which is preliminary data.</text>
</comment>
<dbReference type="RefSeq" id="WP_200609259.1">
    <property type="nucleotide sequence ID" value="NZ_JAEHHL010000004.1"/>
</dbReference>
<dbReference type="InterPro" id="IPR036291">
    <property type="entry name" value="NAD(P)-bd_dom_sf"/>
</dbReference>
<dbReference type="PANTHER" id="PTHR43245">
    <property type="entry name" value="BIFUNCTIONAL POLYMYXIN RESISTANCE PROTEIN ARNA"/>
    <property type="match status" value="1"/>
</dbReference>
<accession>A0A8J7M7Q7</accession>
<keyword evidence="3" id="KW-1185">Reference proteome</keyword>
<proteinExistence type="predicted"/>
<dbReference type="EMBL" id="JAEHHL010000004">
    <property type="protein sequence ID" value="MBK0399213.1"/>
    <property type="molecule type" value="Genomic_DNA"/>
</dbReference>
<dbReference type="Proteomes" id="UP000655420">
    <property type="component" value="Unassembled WGS sequence"/>
</dbReference>
<evidence type="ECO:0000259" key="1">
    <source>
        <dbReference type="Pfam" id="PF01370"/>
    </source>
</evidence>
<sequence length="300" mass="31468">MTGPNRVLLTGAGGFIGRRIADELRSLGAEVVDARTATQGGDLLVPEVRARAISEARAEVLVHAAWVTAHGAFWNSPLNLEWEEASQDLFARFAAAGGRRIVGLGSVAEYDWTTGAERFGEDAPLAPATIYGSAKARTGGALGNLASAEGLSHLWARIFFTFGQGEPRSRLIPALINAFQSGTPIDTGPAELTRDFLDADVLGTAIARLALGDVEGPMNVASGDPSRLDEIADVIAAALDRPVSARFGGRALAPNEPLRLVADTRRLASTGIETAGLLRSRLSAYARAFGTSLHQRSGTG</sequence>
<evidence type="ECO:0000313" key="2">
    <source>
        <dbReference type="EMBL" id="MBK0399213.1"/>
    </source>
</evidence>
<dbReference type="AlphaFoldDB" id="A0A8J7M7Q7"/>
<reference evidence="2" key="1">
    <citation type="submission" date="2020-12" db="EMBL/GenBank/DDBJ databases">
        <title>Bacterial taxonomy.</title>
        <authorList>
            <person name="Pan X."/>
        </authorList>
    </citation>
    <scope>NUCLEOTIDE SEQUENCE</scope>
    <source>
        <strain evidence="2">M0105</strain>
    </source>
</reference>
<protein>
    <submittedName>
        <fullName evidence="2">NAD-dependent epimerase/dehydratase family protein</fullName>
    </submittedName>
</protein>
<dbReference type="Pfam" id="PF01370">
    <property type="entry name" value="Epimerase"/>
    <property type="match status" value="1"/>
</dbReference>
<organism evidence="2 3">
    <name type="scientific">Thermohalobaculum xanthum</name>
    <dbReference type="NCBI Taxonomy" id="2753746"/>
    <lineage>
        <taxon>Bacteria</taxon>
        <taxon>Pseudomonadati</taxon>
        <taxon>Pseudomonadota</taxon>
        <taxon>Alphaproteobacteria</taxon>
        <taxon>Rhodobacterales</taxon>
        <taxon>Paracoccaceae</taxon>
        <taxon>Thermohalobaculum</taxon>
    </lineage>
</organism>
<feature type="domain" description="NAD-dependent epimerase/dehydratase" evidence="1">
    <location>
        <begin position="7"/>
        <end position="210"/>
    </location>
</feature>